<sequence length="83" mass="9324">MRILRHEKLDGTDVLYLDGTNHTLSEIGDQLRITFGCDKEFATCREKFANQLNFQGFPHIPGEAFILKYPSADNPLDGGVLVN</sequence>
<evidence type="ECO:0000313" key="3">
    <source>
        <dbReference type="Proteomes" id="UP001161405"/>
    </source>
</evidence>
<feature type="domain" description="Bacteriophage phiJL001 Gp84 C-terminal" evidence="1">
    <location>
        <begin position="6"/>
        <end position="63"/>
    </location>
</feature>
<dbReference type="InterPro" id="IPR018964">
    <property type="entry name" value="Phage_phiJL001_Gp84_C"/>
</dbReference>
<name>A0ABQ5URY9_9HYPH</name>
<dbReference type="EMBL" id="BSNI01000002">
    <property type="protein sequence ID" value="GLQ17953.1"/>
    <property type="molecule type" value="Genomic_DNA"/>
</dbReference>
<dbReference type="InterPro" id="IPR011928">
    <property type="entry name" value="Phage_phiJL001_Gp84"/>
</dbReference>
<comment type="caution">
    <text evidence="2">The sequence shown here is derived from an EMBL/GenBank/DDBJ whole genome shotgun (WGS) entry which is preliminary data.</text>
</comment>
<dbReference type="NCBIfam" id="TIGR02218">
    <property type="entry name" value="phg_TIGR02218"/>
    <property type="match status" value="1"/>
</dbReference>
<evidence type="ECO:0000259" key="1">
    <source>
        <dbReference type="Pfam" id="PF09356"/>
    </source>
</evidence>
<reference evidence="2" key="1">
    <citation type="journal article" date="2014" name="Int. J. Syst. Evol. Microbiol.">
        <title>Complete genome of a new Firmicutes species belonging to the dominant human colonic microbiota ('Ruminococcus bicirculans') reveals two chromosomes and a selective capacity to utilize plant glucans.</title>
        <authorList>
            <consortium name="NISC Comparative Sequencing Program"/>
            <person name="Wegmann U."/>
            <person name="Louis P."/>
            <person name="Goesmann A."/>
            <person name="Henrissat B."/>
            <person name="Duncan S.H."/>
            <person name="Flint H.J."/>
        </authorList>
    </citation>
    <scope>NUCLEOTIDE SEQUENCE</scope>
    <source>
        <strain evidence="2">NBRC 107169</strain>
    </source>
</reference>
<reference evidence="2" key="2">
    <citation type="submission" date="2023-01" db="EMBL/GenBank/DDBJ databases">
        <title>Draft genome sequence of Maritalea porphyrae strain NBRC 107169.</title>
        <authorList>
            <person name="Sun Q."/>
            <person name="Mori K."/>
        </authorList>
    </citation>
    <scope>NUCLEOTIDE SEQUENCE</scope>
    <source>
        <strain evidence="2">NBRC 107169</strain>
    </source>
</reference>
<organism evidence="2 3">
    <name type="scientific">Maritalea porphyrae</name>
    <dbReference type="NCBI Taxonomy" id="880732"/>
    <lineage>
        <taxon>Bacteria</taxon>
        <taxon>Pseudomonadati</taxon>
        <taxon>Pseudomonadota</taxon>
        <taxon>Alphaproteobacteria</taxon>
        <taxon>Hyphomicrobiales</taxon>
        <taxon>Devosiaceae</taxon>
        <taxon>Maritalea</taxon>
    </lineage>
</organism>
<protein>
    <recommendedName>
        <fullName evidence="1">Bacteriophage phiJL001 Gp84 C-terminal domain-containing protein</fullName>
    </recommendedName>
</protein>
<dbReference type="Proteomes" id="UP001161405">
    <property type="component" value="Unassembled WGS sequence"/>
</dbReference>
<dbReference type="Pfam" id="PF09356">
    <property type="entry name" value="Phage_BR0599"/>
    <property type="match status" value="1"/>
</dbReference>
<proteinExistence type="predicted"/>
<accession>A0ABQ5URY9</accession>
<evidence type="ECO:0000313" key="2">
    <source>
        <dbReference type="EMBL" id="GLQ17953.1"/>
    </source>
</evidence>
<gene>
    <name evidence="2" type="ORF">GCM10007879_22020</name>
</gene>
<keyword evidence="3" id="KW-1185">Reference proteome</keyword>